<evidence type="ECO:0000313" key="5">
    <source>
        <dbReference type="Proteomes" id="UP000231379"/>
    </source>
</evidence>
<evidence type="ECO:0008006" key="6">
    <source>
        <dbReference type="Google" id="ProtNLM"/>
    </source>
</evidence>
<evidence type="ECO:0000313" key="4">
    <source>
        <dbReference type="EMBL" id="PIR82179.1"/>
    </source>
</evidence>
<dbReference type="InterPro" id="IPR042001">
    <property type="entry name" value="Sortase_F"/>
</dbReference>
<dbReference type="InterPro" id="IPR023365">
    <property type="entry name" value="Sortase_dom-sf"/>
</dbReference>
<evidence type="ECO:0000256" key="1">
    <source>
        <dbReference type="ARBA" id="ARBA00022801"/>
    </source>
</evidence>
<reference evidence="5" key="1">
    <citation type="submission" date="2017-09" db="EMBL/GenBank/DDBJ databases">
        <title>Depth-based differentiation of microbial function through sediment-hosted aquifers and enrichment of novel symbionts in the deep terrestrial subsurface.</title>
        <authorList>
            <person name="Probst A.J."/>
            <person name="Ladd B."/>
            <person name="Jarett J.K."/>
            <person name="Geller-Mcgrath D.E."/>
            <person name="Sieber C.M.K."/>
            <person name="Emerson J.B."/>
            <person name="Anantharaman K."/>
            <person name="Thomas B.C."/>
            <person name="Malmstrom R."/>
            <person name="Stieglmeier M."/>
            <person name="Klingl A."/>
            <person name="Woyke T."/>
            <person name="Ryan C.M."/>
            <person name="Banfield J.F."/>
        </authorList>
    </citation>
    <scope>NUCLEOTIDE SEQUENCE [LARGE SCALE GENOMIC DNA]</scope>
</reference>
<proteinExistence type="predicted"/>
<feature type="compositionally biased region" description="Low complexity" evidence="2">
    <location>
        <begin position="96"/>
        <end position="113"/>
    </location>
</feature>
<gene>
    <name evidence="4" type="ORF">COU20_03400</name>
</gene>
<dbReference type="Proteomes" id="UP000231379">
    <property type="component" value="Unassembled WGS sequence"/>
</dbReference>
<dbReference type="AlphaFoldDB" id="A0A2H0U6Y1"/>
<dbReference type="SUPFAM" id="SSF63817">
    <property type="entry name" value="Sortase"/>
    <property type="match status" value="1"/>
</dbReference>
<dbReference type="CDD" id="cd05829">
    <property type="entry name" value="Sortase_F"/>
    <property type="match status" value="1"/>
</dbReference>
<feature type="chain" id="PRO_5013903792" description="Class F sortase" evidence="3">
    <location>
        <begin position="27"/>
        <end position="256"/>
    </location>
</feature>
<protein>
    <recommendedName>
        <fullName evidence="6">Class F sortase</fullName>
    </recommendedName>
</protein>
<organism evidence="4 5">
    <name type="scientific">Candidatus Kaiserbacteria bacterium CG10_big_fil_rev_8_21_14_0_10_59_10</name>
    <dbReference type="NCBI Taxonomy" id="1974612"/>
    <lineage>
        <taxon>Bacteria</taxon>
        <taxon>Candidatus Kaiseribacteriota</taxon>
    </lineage>
</organism>
<feature type="signal peptide" evidence="3">
    <location>
        <begin position="1"/>
        <end position="26"/>
    </location>
</feature>
<dbReference type="InterPro" id="IPR005754">
    <property type="entry name" value="Sortase"/>
</dbReference>
<comment type="caution">
    <text evidence="4">The sequence shown here is derived from an EMBL/GenBank/DDBJ whole genome shotgun (WGS) entry which is preliminary data.</text>
</comment>
<keyword evidence="3" id="KW-0732">Signal</keyword>
<evidence type="ECO:0000256" key="3">
    <source>
        <dbReference type="SAM" id="SignalP"/>
    </source>
</evidence>
<dbReference type="EMBL" id="PFBM01000021">
    <property type="protein sequence ID" value="PIR82179.1"/>
    <property type="molecule type" value="Genomic_DNA"/>
</dbReference>
<feature type="region of interest" description="Disordered" evidence="2">
    <location>
        <begin position="91"/>
        <end position="113"/>
    </location>
</feature>
<sequence length="256" mass="26873">MHRFMRTVLLLAACGCVAVLGASAHAALLDPGSGSATLPTNDARSGIALDLPPFIAEIPSHEPPLDGASSPPNGTLEVALSVARAAVPEGKVEEGVSATPVPSSPSPLSATSSTYPVRVQMPAIGLNSPIQQVGINDKGDMDVPDGRTDNVGWYKYGVLPGNTGSAVLAAHVYAAFSELHRVKAGDEIYVTAEDGSRLRYVVTHTKTHRLSDLTSDMLFNRNDGGKHLHVITCAGSYVRSLGTYDHRLVVYATLAH</sequence>
<accession>A0A2H0U6Y1</accession>
<evidence type="ECO:0000256" key="2">
    <source>
        <dbReference type="SAM" id="MobiDB-lite"/>
    </source>
</evidence>
<dbReference type="Pfam" id="PF04203">
    <property type="entry name" value="Sortase"/>
    <property type="match status" value="1"/>
</dbReference>
<dbReference type="Gene3D" id="2.40.260.10">
    <property type="entry name" value="Sortase"/>
    <property type="match status" value="1"/>
</dbReference>
<name>A0A2H0U6Y1_9BACT</name>
<keyword evidence="1" id="KW-0378">Hydrolase</keyword>
<dbReference type="GO" id="GO:0016787">
    <property type="term" value="F:hydrolase activity"/>
    <property type="evidence" value="ECO:0007669"/>
    <property type="project" value="UniProtKB-KW"/>
</dbReference>